<evidence type="ECO:0000313" key="3">
    <source>
        <dbReference type="Proteomes" id="UP000499080"/>
    </source>
</evidence>
<keyword evidence="1" id="KW-0812">Transmembrane</keyword>
<evidence type="ECO:0000256" key="1">
    <source>
        <dbReference type="SAM" id="Phobius"/>
    </source>
</evidence>
<dbReference type="AlphaFoldDB" id="A0A4Y2LMC0"/>
<proteinExistence type="predicted"/>
<accession>A0A4Y2LMC0</accession>
<reference evidence="2 3" key="1">
    <citation type="journal article" date="2019" name="Sci. Rep.">
        <title>Orb-weaving spider Araneus ventricosus genome elucidates the spidroin gene catalogue.</title>
        <authorList>
            <person name="Kono N."/>
            <person name="Nakamura H."/>
            <person name="Ohtoshi R."/>
            <person name="Moran D.A.P."/>
            <person name="Shinohara A."/>
            <person name="Yoshida Y."/>
            <person name="Fujiwara M."/>
            <person name="Mori M."/>
            <person name="Tomita M."/>
            <person name="Arakawa K."/>
        </authorList>
    </citation>
    <scope>NUCLEOTIDE SEQUENCE [LARGE SCALE GENOMIC DNA]</scope>
</reference>
<keyword evidence="3" id="KW-1185">Reference proteome</keyword>
<dbReference type="Proteomes" id="UP000499080">
    <property type="component" value="Unassembled WGS sequence"/>
</dbReference>
<gene>
    <name evidence="2" type="ORF">AVEN_140964_1</name>
</gene>
<dbReference type="EMBL" id="BGPR01006002">
    <property type="protein sequence ID" value="GBN15270.1"/>
    <property type="molecule type" value="Genomic_DNA"/>
</dbReference>
<name>A0A4Y2LMC0_ARAVE</name>
<feature type="transmembrane region" description="Helical" evidence="1">
    <location>
        <begin position="59"/>
        <end position="79"/>
    </location>
</feature>
<keyword evidence="1" id="KW-0472">Membrane</keyword>
<organism evidence="2 3">
    <name type="scientific">Araneus ventricosus</name>
    <name type="common">Orbweaver spider</name>
    <name type="synonym">Epeira ventricosa</name>
    <dbReference type="NCBI Taxonomy" id="182803"/>
    <lineage>
        <taxon>Eukaryota</taxon>
        <taxon>Metazoa</taxon>
        <taxon>Ecdysozoa</taxon>
        <taxon>Arthropoda</taxon>
        <taxon>Chelicerata</taxon>
        <taxon>Arachnida</taxon>
        <taxon>Araneae</taxon>
        <taxon>Araneomorphae</taxon>
        <taxon>Entelegynae</taxon>
        <taxon>Araneoidea</taxon>
        <taxon>Araneidae</taxon>
        <taxon>Araneus</taxon>
    </lineage>
</organism>
<sequence>MDGESVKEDEVRWFYPCCALNLPYLKTILAHVRFIKKLLMAVRLAFGGFPGFSPLEMQMQVYILLVLFVFSMPVTGYYYEGGAAGEAAGAAGVGGGYIYQQHYIYPGYVNGR</sequence>
<protein>
    <submittedName>
        <fullName evidence="2">Uncharacterized protein</fullName>
    </submittedName>
</protein>
<evidence type="ECO:0000313" key="2">
    <source>
        <dbReference type="EMBL" id="GBN15270.1"/>
    </source>
</evidence>
<keyword evidence="1" id="KW-1133">Transmembrane helix</keyword>
<comment type="caution">
    <text evidence="2">The sequence shown here is derived from an EMBL/GenBank/DDBJ whole genome shotgun (WGS) entry which is preliminary data.</text>
</comment>